<dbReference type="GeneID" id="102801030"/>
<dbReference type="RefSeq" id="XP_006824286.1">
    <property type="nucleotide sequence ID" value="XM_006824223.1"/>
</dbReference>
<keyword evidence="1" id="KW-1185">Reference proteome</keyword>
<evidence type="ECO:0000313" key="2">
    <source>
        <dbReference type="RefSeq" id="XP_006824286.1"/>
    </source>
</evidence>
<evidence type="ECO:0000313" key="1">
    <source>
        <dbReference type="Proteomes" id="UP000694865"/>
    </source>
</evidence>
<accession>A0ABM0MW95</accession>
<name>A0ABM0MW95_SACKO</name>
<proteinExistence type="predicted"/>
<feature type="non-terminal residue" evidence="2">
    <location>
        <position position="129"/>
    </location>
</feature>
<organism evidence="1 2">
    <name type="scientific">Saccoglossus kowalevskii</name>
    <name type="common">Acorn worm</name>
    <dbReference type="NCBI Taxonomy" id="10224"/>
    <lineage>
        <taxon>Eukaryota</taxon>
        <taxon>Metazoa</taxon>
        <taxon>Hemichordata</taxon>
        <taxon>Enteropneusta</taxon>
        <taxon>Harrimaniidae</taxon>
        <taxon>Saccoglossus</taxon>
    </lineage>
</organism>
<gene>
    <name evidence="2" type="primary">LOC102801030</name>
</gene>
<reference evidence="2" key="1">
    <citation type="submission" date="2025-08" db="UniProtKB">
        <authorList>
            <consortium name="RefSeq"/>
        </authorList>
    </citation>
    <scope>IDENTIFICATION</scope>
    <source>
        <tissue evidence="2">Testes</tissue>
    </source>
</reference>
<dbReference type="Proteomes" id="UP000694865">
    <property type="component" value="Unplaced"/>
</dbReference>
<protein>
    <submittedName>
        <fullName evidence="2">Activating signal cointegrator 1 complex subunit 2-like</fullName>
    </submittedName>
</protein>
<sequence length="129" mass="14745">MHSISPLTFNTKDLLSSPAITPGVCDFPPRWLLLMEINKVTIVMATVADCSLPLDKQFIPLSGGKDGRKETIEALHPKWSEQINFMKYSVPPDEINDVASLEEWIFLLTNIKGDLHWLLQQPHQQFWCQ</sequence>